<gene>
    <name evidence="1" type="ORF">EZS27_042904</name>
</gene>
<proteinExistence type="predicted"/>
<reference evidence="1" key="1">
    <citation type="submission" date="2019-03" db="EMBL/GenBank/DDBJ databases">
        <title>Single cell metagenomics reveals metabolic interactions within the superorganism composed of flagellate Streblomastix strix and complex community of Bacteroidetes bacteria on its surface.</title>
        <authorList>
            <person name="Treitli S.C."/>
            <person name="Kolisko M."/>
            <person name="Husnik F."/>
            <person name="Keeling P."/>
            <person name="Hampl V."/>
        </authorList>
    </citation>
    <scope>NUCLEOTIDE SEQUENCE</scope>
    <source>
        <strain evidence="1">STM</strain>
    </source>
</reference>
<protein>
    <recommendedName>
        <fullName evidence="2">Transposase DDE domain-containing protein</fullName>
    </recommendedName>
</protein>
<accession>A0A5J4P827</accession>
<name>A0A5J4P827_9ZZZZ</name>
<feature type="non-terminal residue" evidence="1">
    <location>
        <position position="51"/>
    </location>
</feature>
<sequence>MSTSPITRVKNSYKIRNWKEYNKSLCQRGSLTLWLEDSVLQEWESTSKKKK</sequence>
<evidence type="ECO:0000313" key="1">
    <source>
        <dbReference type="EMBL" id="KAA6305442.1"/>
    </source>
</evidence>
<comment type="caution">
    <text evidence="1">The sequence shown here is derived from an EMBL/GenBank/DDBJ whole genome shotgun (WGS) entry which is preliminary data.</text>
</comment>
<dbReference type="AlphaFoldDB" id="A0A5J4P827"/>
<evidence type="ECO:0008006" key="2">
    <source>
        <dbReference type="Google" id="ProtNLM"/>
    </source>
</evidence>
<organism evidence="1">
    <name type="scientific">termite gut metagenome</name>
    <dbReference type="NCBI Taxonomy" id="433724"/>
    <lineage>
        <taxon>unclassified sequences</taxon>
        <taxon>metagenomes</taxon>
        <taxon>organismal metagenomes</taxon>
    </lineage>
</organism>
<dbReference type="EMBL" id="SNRY01010697">
    <property type="protein sequence ID" value="KAA6305442.1"/>
    <property type="molecule type" value="Genomic_DNA"/>
</dbReference>